<dbReference type="RefSeq" id="WP_171741414.1">
    <property type="nucleotide sequence ID" value="NZ_CP053435.1"/>
</dbReference>
<proteinExistence type="predicted"/>
<dbReference type="Proteomes" id="UP000502756">
    <property type="component" value="Chromosome"/>
</dbReference>
<protein>
    <submittedName>
        <fullName evidence="2">Uncharacterized protein</fullName>
    </submittedName>
</protein>
<gene>
    <name evidence="2" type="ORF">HNV11_20370</name>
</gene>
<dbReference type="KEGG" id="stae:HNV11_20370"/>
<reference evidence="2 3" key="1">
    <citation type="submission" date="2020-05" db="EMBL/GenBank/DDBJ databases">
        <title>Genome sequencing of Spirosoma sp. TS118.</title>
        <authorList>
            <person name="Lee J.-H."/>
            <person name="Jeong S."/>
            <person name="Zhao L."/>
            <person name="Jung J.-H."/>
            <person name="Kim M.-K."/>
            <person name="Lim S."/>
        </authorList>
    </citation>
    <scope>NUCLEOTIDE SEQUENCE [LARGE SCALE GENOMIC DNA]</scope>
    <source>
        <strain evidence="2 3">TS118</strain>
    </source>
</reference>
<dbReference type="AlphaFoldDB" id="A0A6M5YC06"/>
<keyword evidence="1" id="KW-0472">Membrane</keyword>
<evidence type="ECO:0000256" key="1">
    <source>
        <dbReference type="SAM" id="Phobius"/>
    </source>
</evidence>
<feature type="transmembrane region" description="Helical" evidence="1">
    <location>
        <begin position="31"/>
        <end position="51"/>
    </location>
</feature>
<dbReference type="EMBL" id="CP053435">
    <property type="protein sequence ID" value="QJW91565.1"/>
    <property type="molecule type" value="Genomic_DNA"/>
</dbReference>
<organism evidence="2 3">
    <name type="scientific">Spirosoma taeanense</name>
    <dbReference type="NCBI Taxonomy" id="2735870"/>
    <lineage>
        <taxon>Bacteria</taxon>
        <taxon>Pseudomonadati</taxon>
        <taxon>Bacteroidota</taxon>
        <taxon>Cytophagia</taxon>
        <taxon>Cytophagales</taxon>
        <taxon>Cytophagaceae</taxon>
        <taxon>Spirosoma</taxon>
    </lineage>
</organism>
<keyword evidence="3" id="KW-1185">Reference proteome</keyword>
<sequence length="101" mass="12043">MKDKHLIFALTLAVLLFGVQEWASNSQYDDLAVLLTVPIFILAFLGTVLIPKTTRTVVRNRALPRQPRPERTSYFRRPRSVFQLSRLAFLFYVRRYWHFMR</sequence>
<evidence type="ECO:0000313" key="3">
    <source>
        <dbReference type="Proteomes" id="UP000502756"/>
    </source>
</evidence>
<keyword evidence="1" id="KW-0812">Transmembrane</keyword>
<evidence type="ECO:0000313" key="2">
    <source>
        <dbReference type="EMBL" id="QJW91565.1"/>
    </source>
</evidence>
<keyword evidence="1" id="KW-1133">Transmembrane helix</keyword>
<name>A0A6M5YC06_9BACT</name>
<accession>A0A6M5YC06</accession>